<dbReference type="Gene3D" id="3.40.1620.10">
    <property type="entry name" value="YefM-like domain"/>
    <property type="match status" value="1"/>
</dbReference>
<comment type="function">
    <text evidence="2">Antitoxin component of a type II toxin-antitoxin (TA) system.</text>
</comment>
<dbReference type="EMBL" id="CP073100">
    <property type="protein sequence ID" value="QUE51198.1"/>
    <property type="molecule type" value="Genomic_DNA"/>
</dbReference>
<dbReference type="Pfam" id="PF02604">
    <property type="entry name" value="PhdYeFM_antitox"/>
    <property type="match status" value="1"/>
</dbReference>
<gene>
    <name evidence="4" type="ORF">KBB96_20385</name>
</gene>
<dbReference type="NCBIfam" id="TIGR01552">
    <property type="entry name" value="phd_fam"/>
    <property type="match status" value="1"/>
</dbReference>
<dbReference type="SUPFAM" id="SSF143120">
    <property type="entry name" value="YefM-like"/>
    <property type="match status" value="1"/>
</dbReference>
<comment type="similarity">
    <text evidence="1 2">Belongs to the phD/YefM antitoxin family.</text>
</comment>
<dbReference type="InterPro" id="IPR036165">
    <property type="entry name" value="YefM-like_sf"/>
</dbReference>
<evidence type="ECO:0000313" key="5">
    <source>
        <dbReference type="Proteomes" id="UP000676169"/>
    </source>
</evidence>
<keyword evidence="5" id="KW-1185">Reference proteome</keyword>
<dbReference type="InterPro" id="IPR006442">
    <property type="entry name" value="Antitoxin_Phd/YefM"/>
</dbReference>
<evidence type="ECO:0000256" key="3">
    <source>
        <dbReference type="SAM" id="MobiDB-lite"/>
    </source>
</evidence>
<dbReference type="AlphaFoldDB" id="A0A975G913"/>
<reference evidence="4" key="1">
    <citation type="submission" date="2021-04" db="EMBL/GenBank/DDBJ databases">
        <title>Luteolibacter sp. 32A isolated from the skin of an Anderson's salamander (Ambystoma andersonii).</title>
        <authorList>
            <person name="Spergser J."/>
            <person name="Busse H.-J."/>
        </authorList>
    </citation>
    <scope>NUCLEOTIDE SEQUENCE</scope>
    <source>
        <strain evidence="4">32A</strain>
    </source>
</reference>
<sequence>MSIVSIHEAKTHLSRLIQRALEGEEIIIANRNEPMVRLQVVRESPPSRQFGGLKGLVLAMGDHFNDELEDFGDYAPPISQRVAEPKKPYRRKKP</sequence>
<dbReference type="RefSeq" id="WP_211631337.1">
    <property type="nucleotide sequence ID" value="NZ_CP073100.1"/>
</dbReference>
<evidence type="ECO:0000313" key="4">
    <source>
        <dbReference type="EMBL" id="QUE51198.1"/>
    </source>
</evidence>
<name>A0A975G913_9BACT</name>
<evidence type="ECO:0000256" key="1">
    <source>
        <dbReference type="ARBA" id="ARBA00009981"/>
    </source>
</evidence>
<proteinExistence type="inferred from homology"/>
<dbReference type="KEGG" id="lamb:KBB96_20385"/>
<accession>A0A975G913</accession>
<protein>
    <recommendedName>
        <fullName evidence="2">Antitoxin</fullName>
    </recommendedName>
</protein>
<dbReference type="Proteomes" id="UP000676169">
    <property type="component" value="Chromosome"/>
</dbReference>
<evidence type="ECO:0000256" key="2">
    <source>
        <dbReference type="RuleBase" id="RU362080"/>
    </source>
</evidence>
<organism evidence="4 5">
    <name type="scientific">Luteolibacter ambystomatis</name>
    <dbReference type="NCBI Taxonomy" id="2824561"/>
    <lineage>
        <taxon>Bacteria</taxon>
        <taxon>Pseudomonadati</taxon>
        <taxon>Verrucomicrobiota</taxon>
        <taxon>Verrucomicrobiia</taxon>
        <taxon>Verrucomicrobiales</taxon>
        <taxon>Verrucomicrobiaceae</taxon>
        <taxon>Luteolibacter</taxon>
    </lineage>
</organism>
<feature type="region of interest" description="Disordered" evidence="3">
    <location>
        <begin position="75"/>
        <end position="94"/>
    </location>
</feature>